<protein>
    <submittedName>
        <fullName evidence="4">AraC family transcriptional regulator</fullName>
    </submittedName>
</protein>
<dbReference type="STRING" id="38300.SPRI_0802"/>
<dbReference type="Proteomes" id="UP000060513">
    <property type="component" value="Chromosome"/>
</dbReference>
<evidence type="ECO:0000256" key="3">
    <source>
        <dbReference type="ARBA" id="ARBA00023163"/>
    </source>
</evidence>
<dbReference type="AlphaFoldDB" id="A0A0M4D5Z8"/>
<dbReference type="Pfam" id="PF12625">
    <property type="entry name" value="Arabinose_bd"/>
    <property type="match status" value="1"/>
</dbReference>
<keyword evidence="1" id="KW-0805">Transcription regulation</keyword>
<dbReference type="OMA" id="MTRLWQR"/>
<dbReference type="Pfam" id="PF12833">
    <property type="entry name" value="HTH_18"/>
    <property type="match status" value="1"/>
</dbReference>
<dbReference type="GeneID" id="97238117"/>
<dbReference type="InterPro" id="IPR018060">
    <property type="entry name" value="HTH_AraC"/>
</dbReference>
<dbReference type="KEGG" id="spri:SPRI_0802"/>
<name>A0A0M4D5Z8_STRPR</name>
<dbReference type="PROSITE" id="PS00041">
    <property type="entry name" value="HTH_ARAC_FAMILY_1"/>
    <property type="match status" value="1"/>
</dbReference>
<dbReference type="EMBL" id="CP011340">
    <property type="protein sequence ID" value="ALC19108.1"/>
    <property type="molecule type" value="Genomic_DNA"/>
</dbReference>
<dbReference type="Gene3D" id="1.10.10.60">
    <property type="entry name" value="Homeodomain-like"/>
    <property type="match status" value="1"/>
</dbReference>
<accession>A0A0M4D5Z8</accession>
<dbReference type="PATRIC" id="fig|38300.4.peg.863"/>
<dbReference type="PRINTS" id="PR00032">
    <property type="entry name" value="HTHARAC"/>
</dbReference>
<dbReference type="SMART" id="SM00342">
    <property type="entry name" value="HTH_ARAC"/>
    <property type="match status" value="1"/>
</dbReference>
<evidence type="ECO:0000313" key="5">
    <source>
        <dbReference type="Proteomes" id="UP000060513"/>
    </source>
</evidence>
<dbReference type="PANTHER" id="PTHR47894:SF4">
    <property type="entry name" value="HTH-TYPE TRANSCRIPTIONAL REGULATOR GADX"/>
    <property type="match status" value="1"/>
</dbReference>
<dbReference type="OrthoDB" id="5241536at2"/>
<gene>
    <name evidence="4" type="ORF">SPRI_0802</name>
</gene>
<dbReference type="InterPro" id="IPR020449">
    <property type="entry name" value="Tscrpt_reg_AraC-type_HTH"/>
</dbReference>
<dbReference type="PROSITE" id="PS01124">
    <property type="entry name" value="HTH_ARAC_FAMILY_2"/>
    <property type="match status" value="1"/>
</dbReference>
<reference evidence="4 5" key="1">
    <citation type="submission" date="2015-08" db="EMBL/GenBank/DDBJ databases">
        <title>Genome sequence of the pristinamycin over-producing bacterium Streptomyces pristinaespiralis HCCB10218.</title>
        <authorList>
            <person name="Tian J."/>
            <person name="Yang J."/>
            <person name="Li L."/>
            <person name="Ruan L."/>
            <person name="Wei W."/>
            <person name="Zheng G."/>
            <person name="Wei Z."/>
            <person name="Yang S."/>
            <person name="Ge M."/>
            <person name="Jiang W."/>
            <person name="Lu Y."/>
        </authorList>
    </citation>
    <scope>NUCLEOTIDE SEQUENCE [LARGE SCALE GENOMIC DNA]</scope>
    <source>
        <strain evidence="4 5">HCCB 10218</strain>
    </source>
</reference>
<dbReference type="GO" id="GO:0000976">
    <property type="term" value="F:transcription cis-regulatory region binding"/>
    <property type="evidence" value="ECO:0007669"/>
    <property type="project" value="TreeGrafter"/>
</dbReference>
<keyword evidence="3" id="KW-0804">Transcription</keyword>
<organism evidence="4">
    <name type="scientific">Streptomyces pristinaespiralis</name>
    <dbReference type="NCBI Taxonomy" id="38300"/>
    <lineage>
        <taxon>Bacteria</taxon>
        <taxon>Bacillati</taxon>
        <taxon>Actinomycetota</taxon>
        <taxon>Actinomycetes</taxon>
        <taxon>Kitasatosporales</taxon>
        <taxon>Streptomycetaceae</taxon>
        <taxon>Streptomyces</taxon>
    </lineage>
</organism>
<proteinExistence type="predicted"/>
<dbReference type="InterPro" id="IPR009057">
    <property type="entry name" value="Homeodomain-like_sf"/>
</dbReference>
<evidence type="ECO:0000256" key="2">
    <source>
        <dbReference type="ARBA" id="ARBA00023125"/>
    </source>
</evidence>
<keyword evidence="2" id="KW-0238">DNA-binding</keyword>
<dbReference type="PANTHER" id="PTHR47894">
    <property type="entry name" value="HTH-TYPE TRANSCRIPTIONAL REGULATOR GADX"/>
    <property type="match status" value="1"/>
</dbReference>
<evidence type="ECO:0000313" key="4">
    <source>
        <dbReference type="EMBL" id="ALC19108.1"/>
    </source>
</evidence>
<dbReference type="RefSeq" id="WP_005308519.1">
    <property type="nucleotide sequence ID" value="NZ_CP011340.1"/>
</dbReference>
<dbReference type="GO" id="GO:0003700">
    <property type="term" value="F:DNA-binding transcription factor activity"/>
    <property type="evidence" value="ECO:0007669"/>
    <property type="project" value="InterPro"/>
</dbReference>
<dbReference type="GO" id="GO:0005829">
    <property type="term" value="C:cytosol"/>
    <property type="evidence" value="ECO:0007669"/>
    <property type="project" value="TreeGrafter"/>
</dbReference>
<dbReference type="InterPro" id="IPR032687">
    <property type="entry name" value="AraC-type_N"/>
</dbReference>
<evidence type="ECO:0000256" key="1">
    <source>
        <dbReference type="ARBA" id="ARBA00023015"/>
    </source>
</evidence>
<dbReference type="InterPro" id="IPR018062">
    <property type="entry name" value="HTH_AraC-typ_CS"/>
</dbReference>
<dbReference type="SUPFAM" id="SSF46689">
    <property type="entry name" value="Homeodomain-like"/>
    <property type="match status" value="1"/>
</dbReference>
<sequence>MRPLVRTAALNGYVELSRSLGVDPHALMKRVGLDTADLAVQDRWISGPAAVQLLELSATASHHDDFGLRMAELRRFSNLGPISLVVREEPDVRSALGLLLRHEHMYNELLHTRLSERNGLATLKVDLQLGDTMPARQATELAVGAFTRILRGFLDTRWQPLSVWFAHGAPADPGRYRRLFGPGLEFDREFNGMVFYADDLDAPNAMADPQLRNYARQYFDAIAAAPRDTSVVDRVRELIEALLPTGRCSIEQVARSLGVDRRTVHRHLAHSDETFSSLLNATRMRLAEQVVASPRRSLTEISDLLGFSSLSAFSRWFREQFGCSPRAWRKQKGEQGPGRG</sequence>